<keyword evidence="2" id="KW-1185">Reference proteome</keyword>
<accession>A0A2A4GES2</accession>
<dbReference type="Proteomes" id="UP000219559">
    <property type="component" value="Unassembled WGS sequence"/>
</dbReference>
<sequence>MPALASFQKVVDTVIYGSDYDPIYRMLHLRDNRSHLIVFDSIAYDSLFQRTYYAMDTLAIPHLRTQEMITMGYCYLGDAQDENIIAIVEKTDSIKIKRIISAWQANPISGKIEPMELSQRLHCVNEFYKGNSTSFP</sequence>
<dbReference type="AlphaFoldDB" id="A0A2A4GES2"/>
<organism evidence="1 2">
    <name type="scientific">Sediminicola luteus</name>
    <dbReference type="NCBI Taxonomy" id="319238"/>
    <lineage>
        <taxon>Bacteria</taxon>
        <taxon>Pseudomonadati</taxon>
        <taxon>Bacteroidota</taxon>
        <taxon>Flavobacteriia</taxon>
        <taxon>Flavobacteriales</taxon>
        <taxon>Flavobacteriaceae</taxon>
        <taxon>Sediminicola</taxon>
    </lineage>
</organism>
<protein>
    <submittedName>
        <fullName evidence="1">Uncharacterized protein</fullName>
    </submittedName>
</protein>
<gene>
    <name evidence="1" type="ORF">B7P33_04250</name>
</gene>
<evidence type="ECO:0000313" key="1">
    <source>
        <dbReference type="EMBL" id="PCE66514.1"/>
    </source>
</evidence>
<name>A0A2A4GES2_9FLAO</name>
<evidence type="ECO:0000313" key="2">
    <source>
        <dbReference type="Proteomes" id="UP000219559"/>
    </source>
</evidence>
<dbReference type="EMBL" id="NBWU01000001">
    <property type="protein sequence ID" value="PCE66514.1"/>
    <property type="molecule type" value="Genomic_DNA"/>
</dbReference>
<proteinExistence type="predicted"/>
<reference evidence="1 2" key="1">
    <citation type="submission" date="2017-04" db="EMBL/GenBank/DDBJ databases">
        <title>A new member of the family Flavobacteriaceae isolated from ascidians.</title>
        <authorList>
            <person name="Chen L."/>
        </authorList>
    </citation>
    <scope>NUCLEOTIDE SEQUENCE [LARGE SCALE GENOMIC DNA]</scope>
    <source>
        <strain evidence="1 2">HQA918</strain>
    </source>
</reference>
<comment type="caution">
    <text evidence="1">The sequence shown here is derived from an EMBL/GenBank/DDBJ whole genome shotgun (WGS) entry which is preliminary data.</text>
</comment>